<gene>
    <name evidence="2" type="ORF">C7383_107148</name>
</gene>
<keyword evidence="3" id="KW-1185">Reference proteome</keyword>
<keyword evidence="1" id="KW-0472">Membrane</keyword>
<evidence type="ECO:0000256" key="1">
    <source>
        <dbReference type="SAM" id="Phobius"/>
    </source>
</evidence>
<accession>A0AB73T3G2</accession>
<comment type="caution">
    <text evidence="2">The sequence shown here is derived from an EMBL/GenBank/DDBJ whole genome shotgun (WGS) entry which is preliminary data.</text>
</comment>
<proteinExistence type="predicted"/>
<dbReference type="AlphaFoldDB" id="A0AB73T3G2"/>
<name>A0AB73T3G2_9FIRM</name>
<organism evidence="2 3">
    <name type="scientific">Murimonas intestini</name>
    <dbReference type="NCBI Taxonomy" id="1337051"/>
    <lineage>
        <taxon>Bacteria</taxon>
        <taxon>Bacillati</taxon>
        <taxon>Bacillota</taxon>
        <taxon>Clostridia</taxon>
        <taxon>Lachnospirales</taxon>
        <taxon>Lachnospiraceae</taxon>
        <taxon>Murimonas</taxon>
    </lineage>
</organism>
<reference evidence="2 3" key="1">
    <citation type="submission" date="2018-05" db="EMBL/GenBank/DDBJ databases">
        <authorList>
            <person name="Goeker M."/>
            <person name="Huntemann M."/>
            <person name="Clum A."/>
            <person name="Pillay M."/>
            <person name="Palaniappan K."/>
            <person name="Varghese N."/>
            <person name="Mikhailova N."/>
            <person name="Stamatis D."/>
            <person name="Reddy T."/>
            <person name="Daum C."/>
            <person name="Shapiro N."/>
            <person name="Ivanova N."/>
            <person name="Kyrpides N."/>
            <person name="Woyke T."/>
        </authorList>
    </citation>
    <scope>NUCLEOTIDE SEQUENCE [LARGE SCALE GENOMIC DNA]</scope>
    <source>
        <strain evidence="2 3">DSM 26524</strain>
    </source>
</reference>
<keyword evidence="1" id="KW-1133">Transmembrane helix</keyword>
<feature type="transmembrane region" description="Helical" evidence="1">
    <location>
        <begin position="7"/>
        <end position="28"/>
    </location>
</feature>
<dbReference type="RefSeq" id="WP_109626957.1">
    <property type="nucleotide sequence ID" value="NZ_CABJAT010000004.1"/>
</dbReference>
<feature type="transmembrane region" description="Helical" evidence="1">
    <location>
        <begin position="83"/>
        <end position="101"/>
    </location>
</feature>
<feature type="transmembrane region" description="Helical" evidence="1">
    <location>
        <begin position="107"/>
        <end position="129"/>
    </location>
</feature>
<evidence type="ECO:0000313" key="3">
    <source>
        <dbReference type="Proteomes" id="UP000245412"/>
    </source>
</evidence>
<keyword evidence="1" id="KW-0812">Transmembrane</keyword>
<evidence type="ECO:0000313" key="2">
    <source>
        <dbReference type="EMBL" id="PWJ75141.1"/>
    </source>
</evidence>
<dbReference type="EMBL" id="QGGY01000007">
    <property type="protein sequence ID" value="PWJ75141.1"/>
    <property type="molecule type" value="Genomic_DNA"/>
</dbReference>
<dbReference type="Proteomes" id="UP000245412">
    <property type="component" value="Unassembled WGS sequence"/>
</dbReference>
<feature type="transmembrane region" description="Helical" evidence="1">
    <location>
        <begin position="34"/>
        <end position="55"/>
    </location>
</feature>
<sequence length="149" mass="17455">MKVQRNILLLIAGFIWFIAGFNIMRIGIIASSGIWLWWMLCISIVVFLLFHNMVFRKMVRKHTKRILDYQEERLPFYRFFDRQAYCIMIFMMTFGIGLRVSGLAPDIFIAVFYSGLGFSLIIAGVGFALQFLRSRRAPEPVSSQQSRWI</sequence>
<evidence type="ECO:0008006" key="4">
    <source>
        <dbReference type="Google" id="ProtNLM"/>
    </source>
</evidence>
<protein>
    <recommendedName>
        <fullName evidence="4">DUF3169 family protein</fullName>
    </recommendedName>
</protein>